<dbReference type="AlphaFoldDB" id="A0A5C4MRY8"/>
<gene>
    <name evidence="4" type="ORF">FHG66_14750</name>
</gene>
<comment type="caution">
    <text evidence="4">The sequence shown here is derived from an EMBL/GenBank/DDBJ whole genome shotgun (WGS) entry which is preliminary data.</text>
</comment>
<dbReference type="Pfam" id="PF00795">
    <property type="entry name" value="CN_hydrolase"/>
    <property type="match status" value="1"/>
</dbReference>
<name>A0A5C4MRY8_9RHOB</name>
<organism evidence="4 5">
    <name type="scientific">Rubellimicrobium rubrum</name>
    <dbReference type="NCBI Taxonomy" id="2585369"/>
    <lineage>
        <taxon>Bacteria</taxon>
        <taxon>Pseudomonadati</taxon>
        <taxon>Pseudomonadota</taxon>
        <taxon>Alphaproteobacteria</taxon>
        <taxon>Rhodobacterales</taxon>
        <taxon>Roseobacteraceae</taxon>
        <taxon>Rubellimicrobium</taxon>
    </lineage>
</organism>
<dbReference type="PROSITE" id="PS01227">
    <property type="entry name" value="UPF0012"/>
    <property type="match status" value="1"/>
</dbReference>
<evidence type="ECO:0000259" key="3">
    <source>
        <dbReference type="PROSITE" id="PS50263"/>
    </source>
</evidence>
<proteinExistence type="inferred from homology"/>
<dbReference type="PANTHER" id="PTHR23088">
    <property type="entry name" value="NITRILASE-RELATED"/>
    <property type="match status" value="1"/>
</dbReference>
<reference evidence="4 5" key="1">
    <citation type="submission" date="2019-06" db="EMBL/GenBank/DDBJ databases">
        <title>YIM 131921 draft genome.</title>
        <authorList>
            <person name="Jiang L."/>
        </authorList>
    </citation>
    <scope>NUCLEOTIDE SEQUENCE [LARGE SCALE GENOMIC DNA]</scope>
    <source>
        <strain evidence="4 5">YIM 131921</strain>
    </source>
</reference>
<dbReference type="SUPFAM" id="SSF56317">
    <property type="entry name" value="Carbon-nitrogen hydrolase"/>
    <property type="match status" value="1"/>
</dbReference>
<dbReference type="InterPro" id="IPR036526">
    <property type="entry name" value="C-N_Hydrolase_sf"/>
</dbReference>
<keyword evidence="2 4" id="KW-0378">Hydrolase</keyword>
<dbReference type="Proteomes" id="UP000305887">
    <property type="component" value="Unassembled WGS sequence"/>
</dbReference>
<comment type="similarity">
    <text evidence="1">Belongs to the carbon-nitrogen hydrolase superfamily. NIT1/NIT2 family.</text>
</comment>
<accession>A0A5C4MRY8</accession>
<dbReference type="InterPro" id="IPR001110">
    <property type="entry name" value="UPF0012_CS"/>
</dbReference>
<dbReference type="InterPro" id="IPR045254">
    <property type="entry name" value="Nit1/2_C-N_Hydrolase"/>
</dbReference>
<dbReference type="OrthoDB" id="9811121at2"/>
<evidence type="ECO:0000256" key="2">
    <source>
        <dbReference type="ARBA" id="ARBA00022801"/>
    </source>
</evidence>
<dbReference type="CDD" id="cd07572">
    <property type="entry name" value="nit"/>
    <property type="match status" value="1"/>
</dbReference>
<dbReference type="EMBL" id="VDFU01000019">
    <property type="protein sequence ID" value="TNC48133.1"/>
    <property type="molecule type" value="Genomic_DNA"/>
</dbReference>
<evidence type="ECO:0000313" key="5">
    <source>
        <dbReference type="Proteomes" id="UP000305887"/>
    </source>
</evidence>
<dbReference type="Gene3D" id="3.60.110.10">
    <property type="entry name" value="Carbon-nitrogen hydrolase"/>
    <property type="match status" value="1"/>
</dbReference>
<feature type="domain" description="CN hydrolase" evidence="3">
    <location>
        <begin position="1"/>
        <end position="249"/>
    </location>
</feature>
<evidence type="ECO:0000313" key="4">
    <source>
        <dbReference type="EMBL" id="TNC48133.1"/>
    </source>
</evidence>
<dbReference type="PANTHER" id="PTHR23088:SF27">
    <property type="entry name" value="DEAMINATED GLUTATHIONE AMIDASE"/>
    <property type="match status" value="1"/>
</dbReference>
<dbReference type="PROSITE" id="PS50263">
    <property type="entry name" value="CN_HYDROLASE"/>
    <property type="match status" value="1"/>
</dbReference>
<evidence type="ECO:0000256" key="1">
    <source>
        <dbReference type="ARBA" id="ARBA00010613"/>
    </source>
</evidence>
<sequence length="273" mass="29392">MRAALLQISSSDDPRDNLARLRPMVVDAVEAGAQLVCTPEVTNCVAPRGRLFEVATTEEDDPVLCGLREEAARRQVWIAMGSLAVRTDDADGRLANRSVLIGPDGAIAARYDKIHMFDVDVSATETWRESQGFRPGGQAVVAPLPFATLGLAICYDLRFPHLFRALAKAGAQVILVPAAFTRPTGEAHWEVLLRARAIETGCFVLAAAQTGEHAGGRQTHGHSLAVAPWGEVLADAGREPGVTVVDLDLARVEEARRRIPSLLHDRPFDGPSP</sequence>
<dbReference type="GO" id="GO:0016811">
    <property type="term" value="F:hydrolase activity, acting on carbon-nitrogen (but not peptide) bonds, in linear amides"/>
    <property type="evidence" value="ECO:0007669"/>
    <property type="project" value="InterPro"/>
</dbReference>
<protein>
    <submittedName>
        <fullName evidence="4">Carbon-nitrogen hydrolase family protein</fullName>
    </submittedName>
</protein>
<dbReference type="RefSeq" id="WP_139077830.1">
    <property type="nucleotide sequence ID" value="NZ_VDFU01000019.1"/>
</dbReference>
<dbReference type="InterPro" id="IPR003010">
    <property type="entry name" value="C-N_Hydrolase"/>
</dbReference>
<keyword evidence="5" id="KW-1185">Reference proteome</keyword>